<dbReference type="GO" id="GO:0006310">
    <property type="term" value="P:DNA recombination"/>
    <property type="evidence" value="ECO:0007669"/>
    <property type="project" value="UniProtKB-KW"/>
</dbReference>
<accession>A0A4Q5A3W0</accession>
<name>A0A4Q5A3W0_9BIFI</name>
<dbReference type="InterPro" id="IPR002104">
    <property type="entry name" value="Integrase_catalytic"/>
</dbReference>
<evidence type="ECO:0000259" key="7">
    <source>
        <dbReference type="PROSITE" id="PS51900"/>
    </source>
</evidence>
<keyword evidence="3 5" id="KW-0238">DNA-binding</keyword>
<evidence type="ECO:0000256" key="1">
    <source>
        <dbReference type="ARBA" id="ARBA00008857"/>
    </source>
</evidence>
<protein>
    <submittedName>
        <fullName evidence="8">Integrase</fullName>
    </submittedName>
</protein>
<gene>
    <name evidence="8" type="ORF">PG2093B_0341</name>
</gene>
<dbReference type="InterPro" id="IPR010998">
    <property type="entry name" value="Integrase_recombinase_N"/>
</dbReference>
<evidence type="ECO:0000313" key="9">
    <source>
        <dbReference type="Proteomes" id="UP000292568"/>
    </source>
</evidence>
<dbReference type="InterPro" id="IPR004107">
    <property type="entry name" value="Integrase_SAM-like_N"/>
</dbReference>
<dbReference type="AlphaFoldDB" id="A0A4Q5A3W0"/>
<dbReference type="InterPro" id="IPR011010">
    <property type="entry name" value="DNA_brk_join_enz"/>
</dbReference>
<evidence type="ECO:0000256" key="5">
    <source>
        <dbReference type="PROSITE-ProRule" id="PRU01248"/>
    </source>
</evidence>
<feature type="domain" description="Core-binding (CB)" evidence="7">
    <location>
        <begin position="78"/>
        <end position="160"/>
    </location>
</feature>
<dbReference type="Pfam" id="PF14659">
    <property type="entry name" value="Phage_int_SAM_3"/>
    <property type="match status" value="1"/>
</dbReference>
<dbReference type="PROSITE" id="PS51900">
    <property type="entry name" value="CB"/>
    <property type="match status" value="1"/>
</dbReference>
<evidence type="ECO:0000256" key="2">
    <source>
        <dbReference type="ARBA" id="ARBA00022908"/>
    </source>
</evidence>
<evidence type="ECO:0000256" key="4">
    <source>
        <dbReference type="ARBA" id="ARBA00023172"/>
    </source>
</evidence>
<feature type="domain" description="Tyr recombinase" evidence="6">
    <location>
        <begin position="181"/>
        <end position="374"/>
    </location>
</feature>
<dbReference type="GO" id="GO:0015074">
    <property type="term" value="P:DNA integration"/>
    <property type="evidence" value="ECO:0007669"/>
    <property type="project" value="UniProtKB-KW"/>
</dbReference>
<dbReference type="EMBL" id="RYUH01000006">
    <property type="protein sequence ID" value="RYQ11657.1"/>
    <property type="molecule type" value="Genomic_DNA"/>
</dbReference>
<proteinExistence type="inferred from homology"/>
<dbReference type="PROSITE" id="PS51898">
    <property type="entry name" value="TYR_RECOMBINASE"/>
    <property type="match status" value="1"/>
</dbReference>
<dbReference type="InterPro" id="IPR050808">
    <property type="entry name" value="Phage_Integrase"/>
</dbReference>
<dbReference type="InterPro" id="IPR044068">
    <property type="entry name" value="CB"/>
</dbReference>
<comment type="similarity">
    <text evidence="1">Belongs to the 'phage' integrase family.</text>
</comment>
<dbReference type="GO" id="GO:0003677">
    <property type="term" value="F:DNA binding"/>
    <property type="evidence" value="ECO:0007669"/>
    <property type="project" value="UniProtKB-UniRule"/>
</dbReference>
<evidence type="ECO:0000313" key="8">
    <source>
        <dbReference type="EMBL" id="RYQ11657.1"/>
    </source>
</evidence>
<dbReference type="PANTHER" id="PTHR30629">
    <property type="entry name" value="PROPHAGE INTEGRASE"/>
    <property type="match status" value="1"/>
</dbReference>
<keyword evidence="2" id="KW-0229">DNA integration</keyword>
<keyword evidence="4" id="KW-0233">DNA recombination</keyword>
<dbReference type="CDD" id="cd01189">
    <property type="entry name" value="INT_ICEBs1_C_like"/>
    <property type="match status" value="1"/>
</dbReference>
<organism evidence="8 9">
    <name type="scientific">Bifidobacterium pseudolongum subsp. globosum</name>
    <dbReference type="NCBI Taxonomy" id="1690"/>
    <lineage>
        <taxon>Bacteria</taxon>
        <taxon>Bacillati</taxon>
        <taxon>Actinomycetota</taxon>
        <taxon>Actinomycetes</taxon>
        <taxon>Bifidobacteriales</taxon>
        <taxon>Bifidobacteriaceae</taxon>
        <taxon>Bifidobacterium</taxon>
    </lineage>
</organism>
<comment type="caution">
    <text evidence="8">The sequence shown here is derived from an EMBL/GenBank/DDBJ whole genome shotgun (WGS) entry which is preliminary data.</text>
</comment>
<evidence type="ECO:0000256" key="3">
    <source>
        <dbReference type="ARBA" id="ARBA00023125"/>
    </source>
</evidence>
<dbReference type="Proteomes" id="UP000292568">
    <property type="component" value="Unassembled WGS sequence"/>
</dbReference>
<dbReference type="Gene3D" id="1.10.443.10">
    <property type="entry name" value="Intergrase catalytic core"/>
    <property type="match status" value="1"/>
</dbReference>
<dbReference type="Gene3D" id="1.10.150.130">
    <property type="match status" value="1"/>
</dbReference>
<sequence length="396" mass="44318">MAKSSASYTTSVPGVTGYDTARSGRLYMAQWVQPLANGYKKHCKKRGFATIRDAAAYKRKMEEANDRGVGIDPAASRITISQLSEEWLDMRKSVVKTRTWESEESHHRVHIVPYWGDTTIGSIRFSAIQAWVAELTGEGLAPKTVHNVYADFAALIRYALRDRLITVNPCDGIKLPKIPPREMVCLTPEELGRLADASGYYKPYILTLGTCGLRDGEARALRVRNIDFDKRRIAVESTFERTNTEGWIENPPKTWERRDVAVPAVTIDALRELCADKAPDDFVFRQPNGEMMPQQKRAHVAKKEGAFQWFGRAIVDSGVPSLRIHDLRHTTASIAISAGANVKAVQKLLGHKDAKETLNTYASLFERDLDEVADRMNAAMTTPPTPAPSRESMRKE</sequence>
<dbReference type="SUPFAM" id="SSF56349">
    <property type="entry name" value="DNA breaking-rejoining enzymes"/>
    <property type="match status" value="1"/>
</dbReference>
<reference evidence="8 9" key="1">
    <citation type="submission" date="2018-12" db="EMBL/GenBank/DDBJ databases">
        <title>Unveiling genomic diversity among members of the Bifidobacterium pseudolongum species, a widely distributed gut commensal of the animal kingdom.</title>
        <authorList>
            <person name="Lugli G.A."/>
            <person name="Duranti S."/>
            <person name="Albert K."/>
            <person name="Mancabelli L."/>
            <person name="Napoli S."/>
            <person name="Viappiani A."/>
            <person name="Anzalone R."/>
            <person name="Longhi G."/>
            <person name="Milani C."/>
            <person name="Turroni F."/>
            <person name="Alessandri G."/>
            <person name="Sela D.A."/>
            <person name="Van Sinderen D."/>
            <person name="Ventura M."/>
        </authorList>
    </citation>
    <scope>NUCLEOTIDE SEQUENCE [LARGE SCALE GENOMIC DNA]</scope>
    <source>
        <strain evidence="8 9">2093B</strain>
    </source>
</reference>
<evidence type="ECO:0000259" key="6">
    <source>
        <dbReference type="PROSITE" id="PS51898"/>
    </source>
</evidence>
<dbReference type="InterPro" id="IPR013762">
    <property type="entry name" value="Integrase-like_cat_sf"/>
</dbReference>
<dbReference type="Pfam" id="PF00589">
    <property type="entry name" value="Phage_integrase"/>
    <property type="match status" value="1"/>
</dbReference>
<dbReference type="PANTHER" id="PTHR30629:SF2">
    <property type="entry name" value="PROPHAGE INTEGRASE INTS-RELATED"/>
    <property type="match status" value="1"/>
</dbReference>